<comment type="caution">
    <text evidence="2">The sequence shown here is derived from an EMBL/GenBank/DDBJ whole genome shotgun (WGS) entry which is preliminary data.</text>
</comment>
<proteinExistence type="predicted"/>
<accession>A0A7J7I6F1</accession>
<name>A0A7J7I6F1_CAMSI</name>
<feature type="region of interest" description="Disordered" evidence="1">
    <location>
        <begin position="1"/>
        <end position="40"/>
    </location>
</feature>
<dbReference type="Proteomes" id="UP000593564">
    <property type="component" value="Unassembled WGS sequence"/>
</dbReference>
<keyword evidence="3" id="KW-1185">Reference proteome</keyword>
<organism evidence="2 3">
    <name type="scientific">Camellia sinensis</name>
    <name type="common">Tea plant</name>
    <name type="synonym">Thea sinensis</name>
    <dbReference type="NCBI Taxonomy" id="4442"/>
    <lineage>
        <taxon>Eukaryota</taxon>
        <taxon>Viridiplantae</taxon>
        <taxon>Streptophyta</taxon>
        <taxon>Embryophyta</taxon>
        <taxon>Tracheophyta</taxon>
        <taxon>Spermatophyta</taxon>
        <taxon>Magnoliopsida</taxon>
        <taxon>eudicotyledons</taxon>
        <taxon>Gunneridae</taxon>
        <taxon>Pentapetalae</taxon>
        <taxon>asterids</taxon>
        <taxon>Ericales</taxon>
        <taxon>Theaceae</taxon>
        <taxon>Camellia</taxon>
    </lineage>
</organism>
<evidence type="ECO:0000256" key="1">
    <source>
        <dbReference type="SAM" id="MobiDB-lite"/>
    </source>
</evidence>
<feature type="compositionally biased region" description="Low complexity" evidence="1">
    <location>
        <begin position="1"/>
        <end position="12"/>
    </location>
</feature>
<gene>
    <name evidence="2" type="ORF">HYC85_001285</name>
</gene>
<evidence type="ECO:0000313" key="3">
    <source>
        <dbReference type="Proteomes" id="UP000593564"/>
    </source>
</evidence>
<protein>
    <submittedName>
        <fullName evidence="2">Uncharacterized protein</fullName>
    </submittedName>
</protein>
<sequence>MAGEDPNSSHSPPASPPQLVWGQSPTFKRERKKSLLERERENNMGGWWGSDMVVVVDWRSSCYVVHCTILRTLALSTITHSRLAPSLSHSSFPPPPSFIITPITAHAAATLLIYAP</sequence>
<reference evidence="3" key="1">
    <citation type="journal article" date="2020" name="Nat. Commun.">
        <title>Genome assembly of wild tea tree DASZ reveals pedigree and selection history of tea varieties.</title>
        <authorList>
            <person name="Zhang W."/>
            <person name="Zhang Y."/>
            <person name="Qiu H."/>
            <person name="Guo Y."/>
            <person name="Wan H."/>
            <person name="Zhang X."/>
            <person name="Scossa F."/>
            <person name="Alseekh S."/>
            <person name="Zhang Q."/>
            <person name="Wang P."/>
            <person name="Xu L."/>
            <person name="Schmidt M.H."/>
            <person name="Jia X."/>
            <person name="Li D."/>
            <person name="Zhu A."/>
            <person name="Guo F."/>
            <person name="Chen W."/>
            <person name="Ni D."/>
            <person name="Usadel B."/>
            <person name="Fernie A.R."/>
            <person name="Wen W."/>
        </authorList>
    </citation>
    <scope>NUCLEOTIDE SEQUENCE [LARGE SCALE GENOMIC DNA]</scope>
    <source>
        <strain evidence="3">cv. G240</strain>
    </source>
</reference>
<reference evidence="2 3" key="2">
    <citation type="submission" date="2020-07" db="EMBL/GenBank/DDBJ databases">
        <title>Genome assembly of wild tea tree DASZ reveals pedigree and selection history of tea varieties.</title>
        <authorList>
            <person name="Zhang W."/>
        </authorList>
    </citation>
    <scope>NUCLEOTIDE SEQUENCE [LARGE SCALE GENOMIC DNA]</scope>
    <source>
        <strain evidence="3">cv. G240</strain>
        <tissue evidence="2">Leaf</tissue>
    </source>
</reference>
<evidence type="ECO:0000313" key="2">
    <source>
        <dbReference type="EMBL" id="KAF5960076.1"/>
    </source>
</evidence>
<dbReference type="AlphaFoldDB" id="A0A7J7I6F1"/>
<dbReference type="EMBL" id="JACBKZ010000001">
    <property type="protein sequence ID" value="KAF5960076.1"/>
    <property type="molecule type" value="Genomic_DNA"/>
</dbReference>